<evidence type="ECO:0000313" key="2">
    <source>
        <dbReference type="EMBL" id="KDS52417.1"/>
    </source>
</evidence>
<evidence type="ECO:0000256" key="1">
    <source>
        <dbReference type="SAM" id="MobiDB-lite"/>
    </source>
</evidence>
<gene>
    <name evidence="2" type="ORF">M094_0018</name>
</gene>
<comment type="caution">
    <text evidence="2">The sequence shown here is derived from an EMBL/GenBank/DDBJ whole genome shotgun (WGS) entry which is preliminary data.</text>
</comment>
<evidence type="ECO:0000313" key="3">
    <source>
        <dbReference type="Proteomes" id="UP000028013"/>
    </source>
</evidence>
<dbReference type="PATRIC" id="fig|1339349.3.peg.1312"/>
<accession>A0A078S6S1</accession>
<name>A0A078S6S1_BACUN</name>
<feature type="region of interest" description="Disordered" evidence="1">
    <location>
        <begin position="1"/>
        <end position="34"/>
    </location>
</feature>
<reference evidence="2 3" key="1">
    <citation type="submission" date="2014-04" db="EMBL/GenBank/DDBJ databases">
        <authorList>
            <person name="Sears C."/>
            <person name="Carroll K."/>
            <person name="Sack B.R."/>
            <person name="Qadri F."/>
            <person name="Myers L.L."/>
            <person name="Chung G.-T."/>
            <person name="Escheverria P."/>
            <person name="Fraser C.M."/>
            <person name="Sadzewicz L."/>
            <person name="Shefchek K.A."/>
            <person name="Tallon L."/>
            <person name="Das S.P."/>
            <person name="Daugherty S."/>
            <person name="Mongodin E.F."/>
        </authorList>
    </citation>
    <scope>NUCLEOTIDE SEQUENCE [LARGE SCALE GENOMIC DNA]</scope>
    <source>
        <strain evidence="2 3">3978 T3 ii</strain>
    </source>
</reference>
<sequence length="74" mass="8412">MKRMQQKKEGCGTEENTGESKIYPHPFRLLSPTPAMPMNREVEEKSESGEGRNANLKTERVKLFSGHYLATLTD</sequence>
<dbReference type="EMBL" id="JNHN01000159">
    <property type="protein sequence ID" value="KDS52417.1"/>
    <property type="molecule type" value="Genomic_DNA"/>
</dbReference>
<proteinExistence type="predicted"/>
<organism evidence="2 3">
    <name type="scientific">Bacteroides uniformis str. 3978 T3 ii</name>
    <dbReference type="NCBI Taxonomy" id="1339349"/>
    <lineage>
        <taxon>Bacteria</taxon>
        <taxon>Pseudomonadati</taxon>
        <taxon>Bacteroidota</taxon>
        <taxon>Bacteroidia</taxon>
        <taxon>Bacteroidales</taxon>
        <taxon>Bacteroidaceae</taxon>
        <taxon>Bacteroides</taxon>
    </lineage>
</organism>
<protein>
    <submittedName>
        <fullName evidence="2">Uncharacterized protein</fullName>
    </submittedName>
</protein>
<dbReference type="Proteomes" id="UP000028013">
    <property type="component" value="Unassembled WGS sequence"/>
</dbReference>
<dbReference type="AlphaFoldDB" id="A0A078S6S1"/>
<feature type="compositionally biased region" description="Basic and acidic residues" evidence="1">
    <location>
        <begin position="1"/>
        <end position="11"/>
    </location>
</feature>